<feature type="transmembrane region" description="Helical" evidence="1">
    <location>
        <begin position="92"/>
        <end position="114"/>
    </location>
</feature>
<sequence length="130" mass="14167">MQTPPIRLIAPCVSIDSISNSNRTATTSSRERMSHHKMQLTGFKHDDSDTGLSTLPSSTPGAIQVQQHKTLSIRQVSSSSYRMAICNIMFKGLMLVLAALSALTFPGLMVLTALDTDMFLHQNSKTRTSG</sequence>
<proteinExistence type="predicted"/>
<reference evidence="2 3" key="1">
    <citation type="journal article" date="2023" name="Mol. Ecol. Resour.">
        <title>Chromosome-level genome assembly of a triploid poplar Populus alba 'Berolinensis'.</title>
        <authorList>
            <person name="Chen S."/>
            <person name="Yu Y."/>
            <person name="Wang X."/>
            <person name="Wang S."/>
            <person name="Zhang T."/>
            <person name="Zhou Y."/>
            <person name="He R."/>
            <person name="Meng N."/>
            <person name="Wang Y."/>
            <person name="Liu W."/>
            <person name="Liu Z."/>
            <person name="Liu J."/>
            <person name="Guo Q."/>
            <person name="Huang H."/>
            <person name="Sederoff R.R."/>
            <person name="Wang G."/>
            <person name="Qu G."/>
            <person name="Chen S."/>
        </authorList>
    </citation>
    <scope>NUCLEOTIDE SEQUENCE [LARGE SCALE GENOMIC DNA]</scope>
    <source>
        <strain evidence="2">SC-2020</strain>
    </source>
</reference>
<keyword evidence="3" id="KW-1185">Reference proteome</keyword>
<comment type="caution">
    <text evidence="2">The sequence shown here is derived from an EMBL/GenBank/DDBJ whole genome shotgun (WGS) entry which is preliminary data.</text>
</comment>
<keyword evidence="1" id="KW-0472">Membrane</keyword>
<keyword evidence="1" id="KW-0812">Transmembrane</keyword>
<protein>
    <submittedName>
        <fullName evidence="2">Uncharacterized protein</fullName>
    </submittedName>
</protein>
<organism evidence="2 3">
    <name type="scientific">Populus alba x Populus x berolinensis</name>
    <dbReference type="NCBI Taxonomy" id="444605"/>
    <lineage>
        <taxon>Eukaryota</taxon>
        <taxon>Viridiplantae</taxon>
        <taxon>Streptophyta</taxon>
        <taxon>Embryophyta</taxon>
        <taxon>Tracheophyta</taxon>
        <taxon>Spermatophyta</taxon>
        <taxon>Magnoliopsida</taxon>
        <taxon>eudicotyledons</taxon>
        <taxon>Gunneridae</taxon>
        <taxon>Pentapetalae</taxon>
        <taxon>rosids</taxon>
        <taxon>fabids</taxon>
        <taxon>Malpighiales</taxon>
        <taxon>Salicaceae</taxon>
        <taxon>Saliceae</taxon>
        <taxon>Populus</taxon>
    </lineage>
</organism>
<accession>A0AAD6QZ79</accession>
<evidence type="ECO:0000256" key="1">
    <source>
        <dbReference type="SAM" id="Phobius"/>
    </source>
</evidence>
<name>A0AAD6QZ79_9ROSI</name>
<dbReference type="EMBL" id="JAQIZT010000004">
    <property type="protein sequence ID" value="KAJ6999415.1"/>
    <property type="molecule type" value="Genomic_DNA"/>
</dbReference>
<dbReference type="Proteomes" id="UP001164929">
    <property type="component" value="Chromosome 4"/>
</dbReference>
<dbReference type="AlphaFoldDB" id="A0AAD6QZ79"/>
<gene>
    <name evidence="2" type="ORF">NC653_010190</name>
</gene>
<evidence type="ECO:0000313" key="3">
    <source>
        <dbReference type="Proteomes" id="UP001164929"/>
    </source>
</evidence>
<evidence type="ECO:0000313" key="2">
    <source>
        <dbReference type="EMBL" id="KAJ6999415.1"/>
    </source>
</evidence>
<keyword evidence="1" id="KW-1133">Transmembrane helix</keyword>